<proteinExistence type="predicted"/>
<dbReference type="Proteomes" id="UP000425916">
    <property type="component" value="Chromosome"/>
</dbReference>
<accession>A0A6I5ZV49</accession>
<reference evidence="1 2" key="1">
    <citation type="submission" date="2019-11" db="EMBL/GenBank/DDBJ databases">
        <title>Genome sequence of Moorella glycerini DSM11254.</title>
        <authorList>
            <person name="Poehlein A."/>
            <person name="Boeer T."/>
            <person name="Daniel R."/>
        </authorList>
    </citation>
    <scope>NUCLEOTIDE SEQUENCE [LARGE SCALE GENOMIC DNA]</scope>
    <source>
        <strain evidence="1 2">DSM 11254</strain>
    </source>
</reference>
<dbReference type="AlphaFoldDB" id="A0A6I5ZV49"/>
<evidence type="ECO:0000313" key="2">
    <source>
        <dbReference type="Proteomes" id="UP000425916"/>
    </source>
</evidence>
<evidence type="ECO:0000313" key="1">
    <source>
        <dbReference type="EMBL" id="QGP93427.1"/>
    </source>
</evidence>
<gene>
    <name evidence="1" type="ORF">MGLY_28350</name>
</gene>
<protein>
    <submittedName>
        <fullName evidence="1">Uncharacterized protein</fullName>
    </submittedName>
</protein>
<name>A0A6I5ZV49_9FIRM</name>
<dbReference type="EMBL" id="CP046244">
    <property type="protein sequence ID" value="QGP93427.1"/>
    <property type="molecule type" value="Genomic_DNA"/>
</dbReference>
<keyword evidence="2" id="KW-1185">Reference proteome</keyword>
<sequence length="93" mass="10818">MEVRFPVTLENGVIIHEDNEPFEFENEQRFNGHDADGNRITNIVGFDGEYLLKWCPHCEQILPSIDFGPEGRPSSDPKLRRDQSWCLVCRARE</sequence>
<organism evidence="1 2">
    <name type="scientific">Neomoorella glycerini</name>
    <dbReference type="NCBI Taxonomy" id="55779"/>
    <lineage>
        <taxon>Bacteria</taxon>
        <taxon>Bacillati</taxon>
        <taxon>Bacillota</taxon>
        <taxon>Clostridia</taxon>
        <taxon>Neomoorellales</taxon>
        <taxon>Neomoorellaceae</taxon>
        <taxon>Neomoorella</taxon>
    </lineage>
</organism>